<protein>
    <submittedName>
        <fullName evidence="2">Tail needle protein</fullName>
    </submittedName>
</protein>
<dbReference type="Proteomes" id="UP001058660">
    <property type="component" value="Segment"/>
</dbReference>
<keyword evidence="1" id="KW-1133">Transmembrane helix</keyword>
<reference evidence="2" key="1">
    <citation type="submission" date="2022-07" db="EMBL/GenBank/DDBJ databases">
        <authorList>
            <person name="Torres-Arroyo K.M."/>
            <person name="Cardona-Perez A.V."/>
            <person name="Cruz-Vazquez C.O."/>
            <person name="Davila-Rivera B.E."/>
            <person name="Flores-Rivera E.M."/>
            <person name="Morales-Rodriguez J."/>
            <person name="Ramirez-Renta G.M."/>
            <person name="Ramos-Rodriguez C.M."/>
            <person name="Rodriguez-Rivera J.M."/>
            <person name="Toledo-Marrero N."/>
            <person name="Velazquez-Nunez L.D."/>
            <person name="Velez-Alicea A.S."/>
            <person name="Vazquez E."/>
            <person name="Balish M.F."/>
            <person name="Garlena R.A."/>
            <person name="Russell D.A."/>
            <person name="Jacobs-Sera D."/>
            <person name="Hatfull G.F."/>
        </authorList>
    </citation>
    <scope>NUCLEOTIDE SEQUENCE</scope>
</reference>
<name>A0A9E7QAH6_9CAUD</name>
<proteinExistence type="predicted"/>
<sequence length="76" mass="7849">MAPAVVIESGGGVPPSEDAALVSFLTRVEVKLDAVLTRGDDHESRIRSLERKVWLAAGFAAAAGGLLGNIAPPLIK</sequence>
<organism evidence="2 3">
    <name type="scientific">Microbacterium phage Cen1621</name>
    <dbReference type="NCBI Taxonomy" id="2965191"/>
    <lineage>
        <taxon>Viruses</taxon>
        <taxon>Duplodnaviria</taxon>
        <taxon>Heunggongvirae</taxon>
        <taxon>Uroviricota</taxon>
        <taxon>Caudoviricetes</taxon>
        <taxon>Casidaviridae</taxon>
        <taxon>Cenunavirus</taxon>
        <taxon>Cenunavirus Cen1621</taxon>
    </lineage>
</organism>
<gene>
    <name evidence="2" type="primary">20</name>
    <name evidence="2" type="ORF">SEA_CEN1621_20</name>
</gene>
<keyword evidence="1" id="KW-0472">Membrane</keyword>
<keyword evidence="1" id="KW-0812">Transmembrane</keyword>
<feature type="transmembrane region" description="Helical" evidence="1">
    <location>
        <begin position="53"/>
        <end position="75"/>
    </location>
</feature>
<evidence type="ECO:0000313" key="3">
    <source>
        <dbReference type="Proteomes" id="UP001058660"/>
    </source>
</evidence>
<keyword evidence="3" id="KW-1185">Reference proteome</keyword>
<dbReference type="EMBL" id="ON970568">
    <property type="protein sequence ID" value="UVK59039.1"/>
    <property type="molecule type" value="Genomic_DNA"/>
</dbReference>
<evidence type="ECO:0000313" key="2">
    <source>
        <dbReference type="EMBL" id="UVK59039.1"/>
    </source>
</evidence>
<evidence type="ECO:0000256" key="1">
    <source>
        <dbReference type="SAM" id="Phobius"/>
    </source>
</evidence>
<accession>A0A9E7QAH6</accession>